<feature type="transmembrane region" description="Helical" evidence="1">
    <location>
        <begin position="31"/>
        <end position="52"/>
    </location>
</feature>
<keyword evidence="1" id="KW-0472">Membrane</keyword>
<comment type="caution">
    <text evidence="2">The sequence shown here is derived from an EMBL/GenBank/DDBJ whole genome shotgun (WGS) entry which is preliminary data.</text>
</comment>
<keyword evidence="1" id="KW-0812">Transmembrane</keyword>
<organism evidence="2 3">
    <name type="scientific">Flavobacterium akiainvivens</name>
    <dbReference type="NCBI Taxonomy" id="1202724"/>
    <lineage>
        <taxon>Bacteria</taxon>
        <taxon>Pseudomonadati</taxon>
        <taxon>Bacteroidota</taxon>
        <taxon>Flavobacteriia</taxon>
        <taxon>Flavobacteriales</taxon>
        <taxon>Flavobacteriaceae</taxon>
        <taxon>Flavobacterium</taxon>
    </lineage>
</organism>
<protein>
    <submittedName>
        <fullName evidence="2">Uncharacterized protein</fullName>
    </submittedName>
</protein>
<dbReference type="Proteomes" id="UP000037755">
    <property type="component" value="Unassembled WGS sequence"/>
</dbReference>
<sequence>MLIPIVILMGVSGYNLAGGYSAPGIDTTNTIGAEALHMGIILICMSAAILLVRSAFTVKYTEEERPEKAEPFYVRLAHQLHLF</sequence>
<accession>A0A0M9VI48</accession>
<evidence type="ECO:0000313" key="3">
    <source>
        <dbReference type="Proteomes" id="UP000037755"/>
    </source>
</evidence>
<reference evidence="2 3" key="1">
    <citation type="submission" date="2015-08" db="EMBL/GenBank/DDBJ databases">
        <title>Whole genome sequence of Flavobacterium akiainvivens IK-1T, from decaying Wikstroemia oahuensis, an endemic Hawaiian shrub.</title>
        <authorList>
            <person name="Wan X."/>
            <person name="Hou S."/>
            <person name="Saito J."/>
            <person name="Donachie S."/>
        </authorList>
    </citation>
    <scope>NUCLEOTIDE SEQUENCE [LARGE SCALE GENOMIC DNA]</scope>
    <source>
        <strain evidence="2 3">IK-1</strain>
    </source>
</reference>
<evidence type="ECO:0000313" key="2">
    <source>
        <dbReference type="EMBL" id="KOS06239.1"/>
    </source>
</evidence>
<dbReference type="EMBL" id="LIYD01000005">
    <property type="protein sequence ID" value="KOS06239.1"/>
    <property type="molecule type" value="Genomic_DNA"/>
</dbReference>
<keyword evidence="3" id="KW-1185">Reference proteome</keyword>
<name>A0A0M9VI48_9FLAO</name>
<dbReference type="PATRIC" id="fig|1202724.3.peg.1972"/>
<evidence type="ECO:0000256" key="1">
    <source>
        <dbReference type="SAM" id="Phobius"/>
    </source>
</evidence>
<proteinExistence type="predicted"/>
<dbReference type="AlphaFoldDB" id="A0A0M9VI48"/>
<keyword evidence="1" id="KW-1133">Transmembrane helix</keyword>
<gene>
    <name evidence="2" type="ORF">AM493_09505</name>
</gene>